<proteinExistence type="predicted"/>
<dbReference type="RefSeq" id="WP_048115142.1">
    <property type="nucleotide sequence ID" value="NZ_CP011070.1"/>
</dbReference>
<dbReference type="Proteomes" id="UP000032408">
    <property type="component" value="Chromosome"/>
</dbReference>
<reference evidence="2" key="1">
    <citation type="submission" date="2015-03" db="EMBL/GenBank/DDBJ databases">
        <title>Characterization of two novel Thaumarchaeota isolated from the Northern Adriatic Sea.</title>
        <authorList>
            <person name="Bayer B."/>
            <person name="Vojvoda J."/>
            <person name="Offre P."/>
            <person name="Srivastava A."/>
            <person name="Elisabeth N."/>
            <person name="Garcia J.A.L."/>
            <person name="Schleper C."/>
            <person name="Herndl G.J."/>
        </authorList>
    </citation>
    <scope>NUCLEOTIDE SEQUENCE [LARGE SCALE GENOMIC DNA]</scope>
    <source>
        <strain evidence="2">NF5</strain>
    </source>
</reference>
<sequence>MKLNITFDDNYEAQKLASLIFIKDGEETYIKAILNIIKNELVILLKDKSAHSIMFKEEGHVEEFADFIQSVLDKEHKIISTTVNDVNVEIVKG</sequence>
<dbReference type="GeneID" id="24819655"/>
<protein>
    <submittedName>
        <fullName evidence="1">Uncharacterized protein</fullName>
    </submittedName>
</protein>
<dbReference type="HOGENOM" id="CLU_2392743_0_0_2"/>
<dbReference type="EMBL" id="CP011070">
    <property type="protein sequence ID" value="AJW70101.1"/>
    <property type="molecule type" value="Genomic_DNA"/>
</dbReference>
<reference evidence="1 2" key="2">
    <citation type="journal article" date="2016" name="ISME J.">
        <title>Physiological and genomic characterization of two novel marine thaumarchaeal strains indicates niche differentiation.</title>
        <authorList>
            <person name="Bayer B."/>
            <person name="Vojvoda J."/>
            <person name="Offre P."/>
            <person name="Alves R.J."/>
            <person name="Elisabeth N.H."/>
            <person name="Garcia J.A."/>
            <person name="Volland J.M."/>
            <person name="Srivastava A."/>
            <person name="Schleper C."/>
            <person name="Herndl G.J."/>
        </authorList>
    </citation>
    <scope>NUCLEOTIDE SEQUENCE [LARGE SCALE GENOMIC DNA]</scope>
    <source>
        <strain evidence="1 2">NF5</strain>
    </source>
</reference>
<dbReference type="KEGG" id="nin:NADRNF5_0405"/>
<keyword evidence="2" id="KW-1185">Reference proteome</keyword>
<evidence type="ECO:0000313" key="1">
    <source>
        <dbReference type="EMBL" id="AJW70101.1"/>
    </source>
</evidence>
<evidence type="ECO:0000313" key="2">
    <source>
        <dbReference type="Proteomes" id="UP000032408"/>
    </source>
</evidence>
<name>A0A0D5C056_9ARCH</name>
<organism evidence="1 2">
    <name type="scientific">Nitrosopumilus adriaticus</name>
    <dbReference type="NCBI Taxonomy" id="1580092"/>
    <lineage>
        <taxon>Archaea</taxon>
        <taxon>Nitrososphaerota</taxon>
        <taxon>Nitrososphaeria</taxon>
        <taxon>Nitrosopumilales</taxon>
        <taxon>Nitrosopumilaceae</taxon>
        <taxon>Nitrosopumilus</taxon>
    </lineage>
</organism>
<dbReference type="STRING" id="1580092.NADRNF5_0405"/>
<dbReference type="OrthoDB" id="10573at2157"/>
<accession>A0A0D5C056</accession>
<dbReference type="AlphaFoldDB" id="A0A0D5C056"/>
<gene>
    <name evidence="1" type="ORF">NADRNF5_0405</name>
</gene>